<dbReference type="PANTHER" id="PTHR30600">
    <property type="entry name" value="CYTOCHROME C PEROXIDASE-RELATED"/>
    <property type="match status" value="1"/>
</dbReference>
<dbReference type="EMBL" id="FNJC01000004">
    <property type="protein sequence ID" value="SDP50733.1"/>
    <property type="molecule type" value="Genomic_DNA"/>
</dbReference>
<keyword evidence="4 10" id="KW-0732">Signal</keyword>
<accession>A0A1H0T9J2</accession>
<keyword evidence="3 8" id="KW-0479">Metal-binding</keyword>
<keyword evidence="2 8" id="KW-0349">Heme</keyword>
<sequence>MRARLIRTGMSIHSAKVRCILALLVVGSASYSLAPIQAAPADKPVLMDAWRNIFTRPKTIPTPPNTPSTSAKVELGKLLFHDTRLSGPQDRNCATCHQADLGYSNGKARGPGRDGKDLTRNVPSLQNLAWAKRFFWDGRAQSLEEQASGPILNALEMAGNWPEITARLKADSAITELFERAFPQTTTTDPVTPDHIVEALAAYERTLISPVTRFDRFIAGEANALSTYEQQGFALFVGRAGCVACHGSWRFTDDRLHDIGLPASAGSTDHQSDDTASQTSFKTPSLRELRYSAPYMHDGSKTTLEDVIKHYNGGFTERPSLSRNIVQDLNLTATERRALIAFLNTLSSD</sequence>
<keyword evidence="12" id="KW-0575">Peroxidase</keyword>
<evidence type="ECO:0000259" key="11">
    <source>
        <dbReference type="PROSITE" id="PS51007"/>
    </source>
</evidence>
<dbReference type="Pfam" id="PF03150">
    <property type="entry name" value="CCP_MauG"/>
    <property type="match status" value="1"/>
</dbReference>
<dbReference type="GO" id="GO:0004601">
    <property type="term" value="F:peroxidase activity"/>
    <property type="evidence" value="ECO:0007669"/>
    <property type="project" value="UniProtKB-KW"/>
</dbReference>
<comment type="caution">
    <text evidence="12">The sequence shown here is derived from an EMBL/GenBank/DDBJ whole genome shotgun (WGS) entry which is preliminary data.</text>
</comment>
<feature type="region of interest" description="Disordered" evidence="9">
    <location>
        <begin position="262"/>
        <end position="281"/>
    </location>
</feature>
<feature type="signal peptide" evidence="10">
    <location>
        <begin position="1"/>
        <end position="34"/>
    </location>
</feature>
<dbReference type="Gene3D" id="1.10.760.10">
    <property type="entry name" value="Cytochrome c-like domain"/>
    <property type="match status" value="2"/>
</dbReference>
<evidence type="ECO:0000256" key="4">
    <source>
        <dbReference type="ARBA" id="ARBA00022729"/>
    </source>
</evidence>
<evidence type="ECO:0000256" key="10">
    <source>
        <dbReference type="SAM" id="SignalP"/>
    </source>
</evidence>
<dbReference type="PIRSF" id="PIRSF000294">
    <property type="entry name" value="Cytochrome-c_peroxidase"/>
    <property type="match status" value="1"/>
</dbReference>
<feature type="domain" description="Cytochrome c" evidence="11">
    <location>
        <begin position="71"/>
        <end position="172"/>
    </location>
</feature>
<feature type="chain" id="PRO_5046528898" evidence="10">
    <location>
        <begin position="35"/>
        <end position="349"/>
    </location>
</feature>
<keyword evidence="7 8" id="KW-0408">Iron</keyword>
<keyword evidence="5" id="KW-0574">Periplasm</keyword>
<proteinExistence type="predicted"/>
<dbReference type="PROSITE" id="PS51007">
    <property type="entry name" value="CYTC"/>
    <property type="match status" value="2"/>
</dbReference>
<evidence type="ECO:0000256" key="3">
    <source>
        <dbReference type="ARBA" id="ARBA00022723"/>
    </source>
</evidence>
<evidence type="ECO:0000256" key="8">
    <source>
        <dbReference type="PROSITE-ProRule" id="PRU00433"/>
    </source>
</evidence>
<evidence type="ECO:0000256" key="6">
    <source>
        <dbReference type="ARBA" id="ARBA00023002"/>
    </source>
</evidence>
<dbReference type="InterPro" id="IPR051395">
    <property type="entry name" value="Cytochrome_c_Peroxidase/MauG"/>
</dbReference>
<evidence type="ECO:0000256" key="2">
    <source>
        <dbReference type="ARBA" id="ARBA00022617"/>
    </source>
</evidence>
<dbReference type="InterPro" id="IPR026259">
    <property type="entry name" value="MauG/Cytc_peroxidase"/>
</dbReference>
<gene>
    <name evidence="12" type="ORF">SAMN04488061_3225</name>
</gene>
<keyword evidence="6" id="KW-0560">Oxidoreductase</keyword>
<organism evidence="12 13">
    <name type="scientific">Filomicrobium insigne</name>
    <dbReference type="NCBI Taxonomy" id="418854"/>
    <lineage>
        <taxon>Bacteria</taxon>
        <taxon>Pseudomonadati</taxon>
        <taxon>Pseudomonadota</taxon>
        <taxon>Alphaproteobacteria</taxon>
        <taxon>Hyphomicrobiales</taxon>
        <taxon>Hyphomicrobiaceae</taxon>
        <taxon>Filomicrobium</taxon>
    </lineage>
</organism>
<dbReference type="InterPro" id="IPR004852">
    <property type="entry name" value="Di-haem_cyt_c_peroxidsae"/>
</dbReference>
<protein>
    <submittedName>
        <fullName evidence="12">Cytochrome c peroxidase</fullName>
    </submittedName>
</protein>
<comment type="subcellular location">
    <subcellularLocation>
        <location evidence="1">Periplasm</location>
    </subcellularLocation>
</comment>
<keyword evidence="13" id="KW-1185">Reference proteome</keyword>
<evidence type="ECO:0000256" key="1">
    <source>
        <dbReference type="ARBA" id="ARBA00004418"/>
    </source>
</evidence>
<evidence type="ECO:0000256" key="9">
    <source>
        <dbReference type="SAM" id="MobiDB-lite"/>
    </source>
</evidence>
<feature type="compositionally biased region" description="Polar residues" evidence="9">
    <location>
        <begin position="265"/>
        <end position="281"/>
    </location>
</feature>
<evidence type="ECO:0000313" key="13">
    <source>
        <dbReference type="Proteomes" id="UP000198795"/>
    </source>
</evidence>
<feature type="domain" description="Cytochrome c" evidence="11">
    <location>
        <begin position="227"/>
        <end position="347"/>
    </location>
</feature>
<reference evidence="12 13" key="1">
    <citation type="submission" date="2016-10" db="EMBL/GenBank/DDBJ databases">
        <authorList>
            <person name="Varghese N."/>
            <person name="Submissions S."/>
        </authorList>
    </citation>
    <scope>NUCLEOTIDE SEQUENCE [LARGE SCALE GENOMIC DNA]</scope>
    <source>
        <strain evidence="12 13">CGMCC 1.6497</strain>
    </source>
</reference>
<dbReference type="Proteomes" id="UP000198795">
    <property type="component" value="Unassembled WGS sequence"/>
</dbReference>
<dbReference type="InterPro" id="IPR009056">
    <property type="entry name" value="Cyt_c-like_dom"/>
</dbReference>
<dbReference type="SUPFAM" id="SSF46626">
    <property type="entry name" value="Cytochrome c"/>
    <property type="match status" value="2"/>
</dbReference>
<name>A0A1H0T9J2_9HYPH</name>
<evidence type="ECO:0000256" key="5">
    <source>
        <dbReference type="ARBA" id="ARBA00022764"/>
    </source>
</evidence>
<dbReference type="InterPro" id="IPR036909">
    <property type="entry name" value="Cyt_c-like_dom_sf"/>
</dbReference>
<evidence type="ECO:0000256" key="7">
    <source>
        <dbReference type="ARBA" id="ARBA00023004"/>
    </source>
</evidence>
<evidence type="ECO:0000313" key="12">
    <source>
        <dbReference type="EMBL" id="SDP50733.1"/>
    </source>
</evidence>